<organism evidence="1 2">
    <name type="scientific">Hymenobacter ginsengisoli</name>
    <dbReference type="NCBI Taxonomy" id="1051626"/>
    <lineage>
        <taxon>Bacteria</taxon>
        <taxon>Pseudomonadati</taxon>
        <taxon>Bacteroidota</taxon>
        <taxon>Cytophagia</taxon>
        <taxon>Cytophagales</taxon>
        <taxon>Hymenobacteraceae</taxon>
        <taxon>Hymenobacter</taxon>
    </lineage>
</organism>
<protein>
    <submittedName>
        <fullName evidence="1">Uncharacterized protein</fullName>
    </submittedName>
</protein>
<evidence type="ECO:0000313" key="2">
    <source>
        <dbReference type="Proteomes" id="UP001501243"/>
    </source>
</evidence>
<keyword evidence="2" id="KW-1185">Reference proteome</keyword>
<dbReference type="EMBL" id="BAABGQ010000007">
    <property type="protein sequence ID" value="GAA4504078.1"/>
    <property type="molecule type" value="Genomic_DNA"/>
</dbReference>
<name>A0ABP8QMC4_9BACT</name>
<evidence type="ECO:0000313" key="1">
    <source>
        <dbReference type="EMBL" id="GAA4504078.1"/>
    </source>
</evidence>
<gene>
    <name evidence="1" type="ORF">GCM10023172_29900</name>
</gene>
<reference evidence="2" key="1">
    <citation type="journal article" date="2019" name="Int. J. Syst. Evol. Microbiol.">
        <title>The Global Catalogue of Microorganisms (GCM) 10K type strain sequencing project: providing services to taxonomists for standard genome sequencing and annotation.</title>
        <authorList>
            <consortium name="The Broad Institute Genomics Platform"/>
            <consortium name="The Broad Institute Genome Sequencing Center for Infectious Disease"/>
            <person name="Wu L."/>
            <person name="Ma J."/>
        </authorList>
    </citation>
    <scope>NUCLEOTIDE SEQUENCE [LARGE SCALE GENOMIC DNA]</scope>
    <source>
        <strain evidence="2">JCM 17841</strain>
    </source>
</reference>
<accession>A0ABP8QMC4</accession>
<comment type="caution">
    <text evidence="1">The sequence shown here is derived from an EMBL/GenBank/DDBJ whole genome shotgun (WGS) entry which is preliminary data.</text>
</comment>
<proteinExistence type="predicted"/>
<sequence>MLPALPRQPLELLVPRHPDEGCHQSQLALLALEENPRERERLAQLLRWGNATYCYFHHHEIIITEADYLEWLEGLPAKAQATMWALGFAEMGDSLPLRRYVLEKNDIGLKDFLKVVLSATDWQAYLAAGEAAHNPWLPALP</sequence>
<dbReference type="RefSeq" id="WP_208133312.1">
    <property type="nucleotide sequence ID" value="NZ_BAABGQ010000007.1"/>
</dbReference>
<dbReference type="Proteomes" id="UP001501243">
    <property type="component" value="Unassembled WGS sequence"/>
</dbReference>